<feature type="repeat" description="WD" evidence="3">
    <location>
        <begin position="13"/>
        <end position="54"/>
    </location>
</feature>
<feature type="region of interest" description="Disordered" evidence="4">
    <location>
        <begin position="621"/>
        <end position="660"/>
    </location>
</feature>
<protein>
    <submittedName>
        <fullName evidence="5">WD_REPEATS_REGION domain-containing protein</fullName>
    </submittedName>
</protein>
<dbReference type="GO" id="GO:0005737">
    <property type="term" value="C:cytoplasm"/>
    <property type="evidence" value="ECO:0007669"/>
    <property type="project" value="TreeGrafter"/>
</dbReference>
<dbReference type="InterPro" id="IPR045151">
    <property type="entry name" value="DCAF8"/>
</dbReference>
<sequence length="660" mass="73326">LRNFYSLAVTNAFPSHDGCVNTIKWDKSGQFILSGGDDRCIAITDVFSNTSENVVFRKELKAMSNIFIAKFIPETCDDIIYAGFRCGCVMRVSVNGGTSLADGQLFFSHKMPVYDVRQSKLASILTPQDQQHCIITLSHDHTVRLWDTRLPHRIGRDMQLCGRTCFFNTINSATSAHSKLPQIAPAMRFEFPVTAGDVHPLDGSRAIALASADGFVRFFDLRRLSMGALATGSKQAAPHPYQIVRPLGLASQSNSSHEIRLDYGPLFITSVCFEPLHTSLNLSLQQQLRQRRFKSQYPGRRILVSHMYSSVFLFDLNKLEEKIEEFSQSADQLPSSVRLKEERLEAGGAAQSSGDVESSENVEPRAASVIFAMLLAGFDFLLVPPLLNRAVERRRAMSMNRNNNSNPENRSHETESSTDTVHDTSPRHPSPRDSTTEEAGESTVKESEFASDEMIARVLASCPRARQIASYAGQRSFRTVIKDACFWGENFIISGSECGHVLAWDRETGEPVNFIKADTVVNRLQSHPFLPYLAVSGVDYTIKLLQPTPLPLDETEDDFAQRIEKRKADAAEVTSKLMRLNLARTQQVVESSVSLRQQLANFRIGRMARLFLLQLAERQTRSGSTTAAEQDVNNADGDRDDDDGGGVDNSGDSDDRGSPD</sequence>
<keyword evidence="2" id="KW-0677">Repeat</keyword>
<evidence type="ECO:0000313" key="5">
    <source>
        <dbReference type="WBParaSite" id="TASK_0000039701-mRNA-1"/>
    </source>
</evidence>
<feature type="region of interest" description="Disordered" evidence="4">
    <location>
        <begin position="398"/>
        <end position="449"/>
    </location>
</feature>
<dbReference type="Pfam" id="PF00400">
    <property type="entry name" value="WD40"/>
    <property type="match status" value="1"/>
</dbReference>
<accession>A0A158R6K5</accession>
<dbReference type="InterPro" id="IPR001680">
    <property type="entry name" value="WD40_rpt"/>
</dbReference>
<evidence type="ECO:0000256" key="4">
    <source>
        <dbReference type="SAM" id="MobiDB-lite"/>
    </source>
</evidence>
<dbReference type="InterPro" id="IPR015943">
    <property type="entry name" value="WD40/YVTN_repeat-like_dom_sf"/>
</dbReference>
<dbReference type="SMART" id="SM00320">
    <property type="entry name" value="WD40"/>
    <property type="match status" value="5"/>
</dbReference>
<name>A0A158R6K5_TAEAS</name>
<evidence type="ECO:0000256" key="1">
    <source>
        <dbReference type="ARBA" id="ARBA00022574"/>
    </source>
</evidence>
<evidence type="ECO:0000256" key="3">
    <source>
        <dbReference type="PROSITE-ProRule" id="PRU00221"/>
    </source>
</evidence>
<dbReference type="STRING" id="60517.A0A158R6K5"/>
<proteinExistence type="predicted"/>
<evidence type="ECO:0000256" key="2">
    <source>
        <dbReference type="ARBA" id="ARBA00022737"/>
    </source>
</evidence>
<feature type="compositionally biased region" description="Basic and acidic residues" evidence="4">
    <location>
        <begin position="409"/>
        <end position="435"/>
    </location>
</feature>
<dbReference type="GO" id="GO:0080008">
    <property type="term" value="C:Cul4-RING E3 ubiquitin ligase complex"/>
    <property type="evidence" value="ECO:0007669"/>
    <property type="project" value="TreeGrafter"/>
</dbReference>
<dbReference type="InterPro" id="IPR036322">
    <property type="entry name" value="WD40_repeat_dom_sf"/>
</dbReference>
<dbReference type="AlphaFoldDB" id="A0A158R6K5"/>
<organism evidence="5">
    <name type="scientific">Taenia asiatica</name>
    <name type="common">Asian tapeworm</name>
    <dbReference type="NCBI Taxonomy" id="60517"/>
    <lineage>
        <taxon>Eukaryota</taxon>
        <taxon>Metazoa</taxon>
        <taxon>Spiralia</taxon>
        <taxon>Lophotrochozoa</taxon>
        <taxon>Platyhelminthes</taxon>
        <taxon>Cestoda</taxon>
        <taxon>Eucestoda</taxon>
        <taxon>Cyclophyllidea</taxon>
        <taxon>Taeniidae</taxon>
        <taxon>Taenia</taxon>
    </lineage>
</organism>
<dbReference type="PANTHER" id="PTHR15574">
    <property type="entry name" value="WD REPEAT DOMAIN-CONTAINING FAMILY"/>
    <property type="match status" value="1"/>
</dbReference>
<dbReference type="Gene3D" id="2.130.10.10">
    <property type="entry name" value="YVTN repeat-like/Quinoprotein amine dehydrogenase"/>
    <property type="match status" value="2"/>
</dbReference>
<feature type="compositionally biased region" description="Low complexity" evidence="4">
    <location>
        <begin position="398"/>
        <end position="408"/>
    </location>
</feature>
<dbReference type="SUPFAM" id="SSF50978">
    <property type="entry name" value="WD40 repeat-like"/>
    <property type="match status" value="1"/>
</dbReference>
<dbReference type="PROSITE" id="PS50082">
    <property type="entry name" value="WD_REPEATS_2"/>
    <property type="match status" value="1"/>
</dbReference>
<reference evidence="5" key="1">
    <citation type="submission" date="2016-04" db="UniProtKB">
        <authorList>
            <consortium name="WormBaseParasite"/>
        </authorList>
    </citation>
    <scope>IDENTIFICATION</scope>
</reference>
<dbReference type="WBParaSite" id="TASK_0000039701-mRNA-1">
    <property type="protein sequence ID" value="TASK_0000039701-mRNA-1"/>
    <property type="gene ID" value="TASK_0000039701"/>
</dbReference>
<keyword evidence="1 3" id="KW-0853">WD repeat</keyword>